<evidence type="ECO:0000313" key="3">
    <source>
        <dbReference type="Proteomes" id="UP000005463"/>
    </source>
</evidence>
<comment type="caution">
    <text evidence="2">The sequence shown here is derived from an EMBL/GenBank/DDBJ whole genome shotgun (WGS) entry which is preliminary data.</text>
</comment>
<evidence type="ECO:0000256" key="1">
    <source>
        <dbReference type="SAM" id="MobiDB-lite"/>
    </source>
</evidence>
<reference evidence="2 3" key="1">
    <citation type="submission" date="2008-03" db="EMBL/GenBank/DDBJ databases">
        <title>Sequencing of the draft genome and assembly of Burkholderia ambifaria IOP40-10.</title>
        <authorList>
            <consortium name="US DOE Joint Genome Institute (JGI-PGF)"/>
            <person name="Copeland A."/>
            <person name="Lucas S."/>
            <person name="Lapidus A."/>
            <person name="Glavina del Rio T."/>
            <person name="Dalin E."/>
            <person name="Tice H."/>
            <person name="Bruce D."/>
            <person name="Goodwin L."/>
            <person name="Pitluck S."/>
            <person name="Larimer F."/>
            <person name="Land M.L."/>
            <person name="Hauser L."/>
            <person name="Tiedje J."/>
            <person name="Richardson P."/>
        </authorList>
    </citation>
    <scope>NUCLEOTIDE SEQUENCE [LARGE SCALE GENOMIC DNA]</scope>
    <source>
        <strain evidence="2 3">IOP40-10</strain>
    </source>
</reference>
<dbReference type="AlphaFoldDB" id="B1FQ08"/>
<accession>B1FQ08</accession>
<feature type="region of interest" description="Disordered" evidence="1">
    <location>
        <begin position="106"/>
        <end position="127"/>
    </location>
</feature>
<proteinExistence type="predicted"/>
<sequence>MLADATVPAFTFVRTVPPVPPSETVLFVALLYTTASDSPVDGSIRPLSFSDCSTLVTRLLVANSCAPLTASVLVDDSVAARTLVSLTAAAPVPPRVTEFFAPESYSTAFSAPPPDVDAASSASPTLS</sequence>
<gene>
    <name evidence="2" type="ORF">BamIOP4010DRAFT_6119</name>
</gene>
<dbReference type="Proteomes" id="UP000005463">
    <property type="component" value="Unassembled WGS sequence"/>
</dbReference>
<organism evidence="2 3">
    <name type="scientific">Burkholderia ambifaria IOP40-10</name>
    <dbReference type="NCBI Taxonomy" id="396596"/>
    <lineage>
        <taxon>Bacteria</taxon>
        <taxon>Pseudomonadati</taxon>
        <taxon>Pseudomonadota</taxon>
        <taxon>Betaproteobacteria</taxon>
        <taxon>Burkholderiales</taxon>
        <taxon>Burkholderiaceae</taxon>
        <taxon>Burkholderia</taxon>
        <taxon>Burkholderia cepacia complex</taxon>
    </lineage>
</organism>
<name>B1FQ08_9BURK</name>
<feature type="compositionally biased region" description="Low complexity" evidence="1">
    <location>
        <begin position="116"/>
        <end position="127"/>
    </location>
</feature>
<evidence type="ECO:0000313" key="2">
    <source>
        <dbReference type="EMBL" id="EDT00362.1"/>
    </source>
</evidence>
<dbReference type="EMBL" id="ABLC01000298">
    <property type="protein sequence ID" value="EDT00362.1"/>
    <property type="molecule type" value="Genomic_DNA"/>
</dbReference>
<protein>
    <submittedName>
        <fullName evidence="2">Uncharacterized protein</fullName>
    </submittedName>
</protein>